<dbReference type="KEGG" id="txi:TH3_15995"/>
<keyword evidence="2" id="KW-0808">Transferase</keyword>
<dbReference type="GO" id="GO:0005840">
    <property type="term" value="C:ribosome"/>
    <property type="evidence" value="ECO:0007669"/>
    <property type="project" value="UniProtKB-KW"/>
</dbReference>
<dbReference type="SUPFAM" id="SSF53335">
    <property type="entry name" value="S-adenosyl-L-methionine-dependent methyltransferases"/>
    <property type="match status" value="1"/>
</dbReference>
<dbReference type="GO" id="GO:0008276">
    <property type="term" value="F:protein methyltransferase activity"/>
    <property type="evidence" value="ECO:0007669"/>
    <property type="project" value="TreeGrafter"/>
</dbReference>
<dbReference type="AlphaFoldDB" id="A0AB72UH43"/>
<dbReference type="Pfam" id="PF06325">
    <property type="entry name" value="PrmA"/>
    <property type="match status" value="1"/>
</dbReference>
<keyword evidence="1 3" id="KW-0489">Methyltransferase</keyword>
<dbReference type="Gene3D" id="3.40.50.150">
    <property type="entry name" value="Vaccinia Virus protein VP39"/>
    <property type="match status" value="1"/>
</dbReference>
<evidence type="ECO:0000313" key="3">
    <source>
        <dbReference type="EMBL" id="AJD53303.1"/>
    </source>
</evidence>
<evidence type="ECO:0000313" key="4">
    <source>
        <dbReference type="Proteomes" id="UP000007127"/>
    </source>
</evidence>
<dbReference type="InterPro" id="IPR029063">
    <property type="entry name" value="SAM-dependent_MTases_sf"/>
</dbReference>
<dbReference type="PANTHER" id="PTHR43648">
    <property type="entry name" value="ELECTRON TRANSFER FLAVOPROTEIN BETA SUBUNIT LYSINE METHYLTRANSFERASE"/>
    <property type="match status" value="1"/>
</dbReference>
<protein>
    <submittedName>
        <fullName evidence="3">50S ribosomal protein L11 methyltransferase</fullName>
    </submittedName>
</protein>
<evidence type="ECO:0000256" key="1">
    <source>
        <dbReference type="ARBA" id="ARBA00022603"/>
    </source>
</evidence>
<gene>
    <name evidence="3" type="ORF">TH3_15995</name>
</gene>
<keyword evidence="3" id="KW-0687">Ribonucleoprotein</keyword>
<reference evidence="3 4" key="1">
    <citation type="journal article" date="2012" name="J. Bacteriol.">
        <title>Genome sequence of Thalassospira xiamenensis type strain M-5.</title>
        <authorList>
            <person name="Lai Q."/>
            <person name="Shao Z."/>
        </authorList>
    </citation>
    <scope>NUCLEOTIDE SEQUENCE [LARGE SCALE GENOMIC DNA]</scope>
    <source>
        <strain evidence="3 4">M-5</strain>
    </source>
</reference>
<keyword evidence="3" id="KW-0689">Ribosomal protein</keyword>
<accession>A0AB72UH43</accession>
<dbReference type="EMBL" id="CP004388">
    <property type="protein sequence ID" value="AJD53303.1"/>
    <property type="molecule type" value="Genomic_DNA"/>
</dbReference>
<dbReference type="GO" id="GO:0032259">
    <property type="term" value="P:methylation"/>
    <property type="evidence" value="ECO:0007669"/>
    <property type="project" value="UniProtKB-KW"/>
</dbReference>
<dbReference type="InterPro" id="IPR050078">
    <property type="entry name" value="Ribosomal_L11_MeTrfase_PrmA"/>
</dbReference>
<sequence length="306" mass="33586">MRSNGRRNLARSDMIETVRCYNFTFEVDGKYAPAFAEALYEHCDALSHFERPGDPTAPWKVEGFSGDHLDKTAVETAVSLMASAVGVDVPVVEFGTYEPKDWVSDNLRSFKPISVGRFYVHGSHWEDGVPVAKTGLQVDAGLAFGSGEHQTTKGCLAAIDWIAKHSHRHNALDMGCGSGILGMACAKTWRCPVMMADIDPASVRVARENARINKITDLVTAIHSNGFSDVRIRNAGYYDIVCANILARPLRHMARDLRGTLADGGYVVLSGLLSHQEQFVLSAYRDVGLSLVKRFPVEEWTTLVVG</sequence>
<organism evidence="3 4">
    <name type="scientific">Thalassospira xiamenensis M-5 = DSM 17429</name>
    <dbReference type="NCBI Taxonomy" id="1123366"/>
    <lineage>
        <taxon>Bacteria</taxon>
        <taxon>Pseudomonadati</taxon>
        <taxon>Pseudomonadota</taxon>
        <taxon>Alphaproteobacteria</taxon>
        <taxon>Rhodospirillales</taxon>
        <taxon>Thalassospiraceae</taxon>
        <taxon>Thalassospira</taxon>
    </lineage>
</organism>
<name>A0AB72UH43_9PROT</name>
<dbReference type="CDD" id="cd02440">
    <property type="entry name" value="AdoMet_MTases"/>
    <property type="match status" value="1"/>
</dbReference>
<dbReference type="Proteomes" id="UP000007127">
    <property type="component" value="Chromosome"/>
</dbReference>
<evidence type="ECO:0000256" key="2">
    <source>
        <dbReference type="ARBA" id="ARBA00022679"/>
    </source>
</evidence>
<proteinExistence type="predicted"/>
<dbReference type="PANTHER" id="PTHR43648:SF1">
    <property type="entry name" value="ELECTRON TRANSFER FLAVOPROTEIN BETA SUBUNIT LYSINE METHYLTRANSFERASE"/>
    <property type="match status" value="1"/>
</dbReference>